<keyword evidence="1" id="KW-0472">Membrane</keyword>
<accession>A0A1Y1S3S1</accession>
<evidence type="ECO:0000256" key="1">
    <source>
        <dbReference type="SAM" id="Phobius"/>
    </source>
</evidence>
<proteinExistence type="predicted"/>
<gene>
    <name evidence="2" type="ORF">ECANGB1_2200</name>
</gene>
<organism evidence="2 3">
    <name type="scientific">Enterospora canceri</name>
    <dbReference type="NCBI Taxonomy" id="1081671"/>
    <lineage>
        <taxon>Eukaryota</taxon>
        <taxon>Fungi</taxon>
        <taxon>Fungi incertae sedis</taxon>
        <taxon>Microsporidia</taxon>
        <taxon>Enterocytozoonidae</taxon>
        <taxon>Enterospora</taxon>
    </lineage>
</organism>
<sequence>MHRNMMGGLPEETRTVEEHKKRIEKGVGIVFVDYTRKAGDDEVESTMNIEELFKTEKEEKKSKGKPIRKTVHRKKGSKLVIGLGMVIVVVAILGTIVLRILKRRWNKKEGEVNTTK</sequence>
<dbReference type="EMBL" id="LWDP01000342">
    <property type="protein sequence ID" value="ORD92961.1"/>
    <property type="molecule type" value="Genomic_DNA"/>
</dbReference>
<dbReference type="VEuPathDB" id="MicrosporidiaDB:ECANGB1_2200"/>
<dbReference type="Proteomes" id="UP000192639">
    <property type="component" value="Unassembled WGS sequence"/>
</dbReference>
<evidence type="ECO:0000313" key="3">
    <source>
        <dbReference type="Proteomes" id="UP000192639"/>
    </source>
</evidence>
<comment type="caution">
    <text evidence="2">The sequence shown here is derived from an EMBL/GenBank/DDBJ whole genome shotgun (WGS) entry which is preliminary data.</text>
</comment>
<keyword evidence="3" id="KW-1185">Reference proteome</keyword>
<dbReference type="AlphaFoldDB" id="A0A1Y1S3S1"/>
<reference evidence="2 3" key="1">
    <citation type="journal article" date="2017" name="Environ. Microbiol.">
        <title>Decay of the glycolytic pathway and adaptation to intranuclear parasitism within Enterocytozoonidae microsporidia.</title>
        <authorList>
            <person name="Wiredu Boakye D."/>
            <person name="Jaroenlak P."/>
            <person name="Prachumwat A."/>
            <person name="Williams T.A."/>
            <person name="Bateman K.S."/>
            <person name="Itsathitphaisarn O."/>
            <person name="Sritunyalucksana K."/>
            <person name="Paszkiewicz K.H."/>
            <person name="Moore K.A."/>
            <person name="Stentiford G.D."/>
            <person name="Williams B.A."/>
        </authorList>
    </citation>
    <scope>NUCLEOTIDE SEQUENCE [LARGE SCALE GENOMIC DNA]</scope>
    <source>
        <strain evidence="2 3">GB1</strain>
    </source>
</reference>
<protein>
    <submittedName>
        <fullName evidence="2">Uncharacterized protein</fullName>
    </submittedName>
</protein>
<evidence type="ECO:0000313" key="2">
    <source>
        <dbReference type="EMBL" id="ORD92961.1"/>
    </source>
</evidence>
<keyword evidence="1" id="KW-0812">Transmembrane</keyword>
<name>A0A1Y1S3S1_9MICR</name>
<feature type="transmembrane region" description="Helical" evidence="1">
    <location>
        <begin position="79"/>
        <end position="101"/>
    </location>
</feature>
<keyword evidence="1" id="KW-1133">Transmembrane helix</keyword>